<evidence type="ECO:0000256" key="1">
    <source>
        <dbReference type="SAM" id="Coils"/>
    </source>
</evidence>
<keyword evidence="1" id="KW-0175">Coiled coil</keyword>
<organism evidence="3 4">
    <name type="scientific">Sistotremastrum suecicum HHB10207 ss-3</name>
    <dbReference type="NCBI Taxonomy" id="1314776"/>
    <lineage>
        <taxon>Eukaryota</taxon>
        <taxon>Fungi</taxon>
        <taxon>Dikarya</taxon>
        <taxon>Basidiomycota</taxon>
        <taxon>Agaricomycotina</taxon>
        <taxon>Agaricomycetes</taxon>
        <taxon>Sistotremastrales</taxon>
        <taxon>Sistotremastraceae</taxon>
        <taxon>Sistotremastrum</taxon>
    </lineage>
</organism>
<feature type="compositionally biased region" description="Polar residues" evidence="2">
    <location>
        <begin position="17"/>
        <end position="30"/>
    </location>
</feature>
<feature type="compositionally biased region" description="Pro residues" evidence="2">
    <location>
        <begin position="1"/>
        <end position="11"/>
    </location>
</feature>
<reference evidence="3 4" key="1">
    <citation type="journal article" date="2016" name="Mol. Biol. Evol.">
        <title>Comparative Genomics of Early-Diverging Mushroom-Forming Fungi Provides Insights into the Origins of Lignocellulose Decay Capabilities.</title>
        <authorList>
            <person name="Nagy L.G."/>
            <person name="Riley R."/>
            <person name="Tritt A."/>
            <person name="Adam C."/>
            <person name="Daum C."/>
            <person name="Floudas D."/>
            <person name="Sun H."/>
            <person name="Yadav J.S."/>
            <person name="Pangilinan J."/>
            <person name="Larsson K.H."/>
            <person name="Matsuura K."/>
            <person name="Barry K."/>
            <person name="Labutti K."/>
            <person name="Kuo R."/>
            <person name="Ohm R.A."/>
            <person name="Bhattacharya S.S."/>
            <person name="Shirouzu T."/>
            <person name="Yoshinaga Y."/>
            <person name="Martin F.M."/>
            <person name="Grigoriev I.V."/>
            <person name="Hibbett D.S."/>
        </authorList>
    </citation>
    <scope>NUCLEOTIDE SEQUENCE [LARGE SCALE GENOMIC DNA]</scope>
    <source>
        <strain evidence="3 4">HHB10207 ss-3</strain>
    </source>
</reference>
<proteinExistence type="predicted"/>
<gene>
    <name evidence="3" type="ORF">SISSUDRAFT_1054535</name>
</gene>
<sequence length="121" mass="13700">MSRNPEPPDFGPVPLSLSGSNTTSPQSMWPTSLADPFDTPLFNRLISLIEKQTATLEEQRAVMEEQRDVMKDMRRALDARQFAEHVDVRSTPGPNHPGHRGLITRVKRRLQIALKASEFLH</sequence>
<dbReference type="AlphaFoldDB" id="A0A165YG57"/>
<evidence type="ECO:0000313" key="4">
    <source>
        <dbReference type="Proteomes" id="UP000076798"/>
    </source>
</evidence>
<dbReference type="EMBL" id="KV428258">
    <property type="protein sequence ID" value="KZT33209.1"/>
    <property type="molecule type" value="Genomic_DNA"/>
</dbReference>
<feature type="region of interest" description="Disordered" evidence="2">
    <location>
        <begin position="1"/>
        <end position="32"/>
    </location>
</feature>
<evidence type="ECO:0000313" key="3">
    <source>
        <dbReference type="EMBL" id="KZT33209.1"/>
    </source>
</evidence>
<dbReference type="Proteomes" id="UP000076798">
    <property type="component" value="Unassembled WGS sequence"/>
</dbReference>
<feature type="coiled-coil region" evidence="1">
    <location>
        <begin position="46"/>
        <end position="76"/>
    </location>
</feature>
<evidence type="ECO:0000256" key="2">
    <source>
        <dbReference type="SAM" id="MobiDB-lite"/>
    </source>
</evidence>
<protein>
    <submittedName>
        <fullName evidence="3">Uncharacterized protein</fullName>
    </submittedName>
</protein>
<keyword evidence="4" id="KW-1185">Reference proteome</keyword>
<accession>A0A165YG57</accession>
<name>A0A165YG57_9AGAM</name>